<dbReference type="Pfam" id="PF00929">
    <property type="entry name" value="RNase_T"/>
    <property type="match status" value="1"/>
</dbReference>
<accession>A0A386HKF5</accession>
<dbReference type="CDD" id="cd06127">
    <property type="entry name" value="DEDDh"/>
    <property type="match status" value="1"/>
</dbReference>
<dbReference type="GO" id="GO:0003677">
    <property type="term" value="F:DNA binding"/>
    <property type="evidence" value="ECO:0007669"/>
    <property type="project" value="InterPro"/>
</dbReference>
<feature type="domain" description="GIY-YIG" evidence="3">
    <location>
        <begin position="197"/>
        <end position="275"/>
    </location>
</feature>
<dbReference type="GO" id="GO:0005829">
    <property type="term" value="C:cytosol"/>
    <property type="evidence" value="ECO:0007669"/>
    <property type="project" value="TreeGrafter"/>
</dbReference>
<dbReference type="InterPro" id="IPR000305">
    <property type="entry name" value="GIY-YIG_endonuc"/>
</dbReference>
<sequence length="459" mass="52436">MEYAIVDIETTGGYAAGSNITEIAIRIFDGKTVTHSYETLVKPSHNIPLYITALTGIDYEMVCNSPAFEDIAKDVFTMLQGRVFVAHNVNFDYSFLKYHLENAGYIYTAQKLCTVRMARKIKPGLHSYSLGNLCDALGIALNNRHRAGGDVDATVTLFAKLLEWDNEDLITSMLKKGSKEQQLPPNLPKEDFEALPNKPGVYYFRNNKGKVIYVGKAKNLRKRVAQHFTGHNPNPQRQSFLRDIHAITFEICGTELMAFILEALEIKRIWPIYNRALKKYEPKFGLFTYEDLQGYQRLFIGKYNKSLLPVQVFTTREGGINKLYELTRRFGLCADLCRLGSCEICSLVDKKNDLLCTARHPPEQYNKKVEQALSFLQEEMPGFYIIDTGRNNFEKSCIWVEQGNFYGMGYIANDADISSLYEVKDSLTQYHGNHYIMQLIISFICKYPKKVIRLDSAVL</sequence>
<evidence type="ECO:0000259" key="3">
    <source>
        <dbReference type="PROSITE" id="PS50164"/>
    </source>
</evidence>
<dbReference type="Pfam" id="PF01541">
    <property type="entry name" value="GIY-YIG"/>
    <property type="match status" value="1"/>
</dbReference>
<dbReference type="FunFam" id="3.30.420.10:FF:000045">
    <property type="entry name" value="3'-5' exonuclease DinG"/>
    <property type="match status" value="1"/>
</dbReference>
<evidence type="ECO:0000313" key="4">
    <source>
        <dbReference type="EMBL" id="AYD46193.1"/>
    </source>
</evidence>
<dbReference type="Gene3D" id="3.30.420.10">
    <property type="entry name" value="Ribonuclease H-like superfamily/Ribonuclease H"/>
    <property type="match status" value="1"/>
</dbReference>
<name>A0A386HKF5_9BACT</name>
<evidence type="ECO:0000256" key="2">
    <source>
        <dbReference type="ARBA" id="ARBA00026073"/>
    </source>
</evidence>
<protein>
    <submittedName>
        <fullName evidence="4">DNA polymerase III subunit epsilon</fullName>
    </submittedName>
</protein>
<dbReference type="SUPFAM" id="SSF82771">
    <property type="entry name" value="GIY-YIG endonuclease"/>
    <property type="match status" value="1"/>
</dbReference>
<comment type="function">
    <text evidence="1">DNA polymerase III is a complex, multichain enzyme responsible for most of the replicative synthesis in bacteria. The epsilon subunit contain the editing function and is a proofreading 3'-5' exonuclease.</text>
</comment>
<dbReference type="KEGG" id="ark:D6B99_00295"/>
<dbReference type="InterPro" id="IPR035901">
    <property type="entry name" value="GIY-YIG_endonuc_sf"/>
</dbReference>
<dbReference type="SMART" id="SM00465">
    <property type="entry name" value="GIYc"/>
    <property type="match status" value="1"/>
</dbReference>
<dbReference type="NCBIfam" id="TIGR00573">
    <property type="entry name" value="dnaq"/>
    <property type="match status" value="1"/>
</dbReference>
<dbReference type="Gene3D" id="3.40.1440.10">
    <property type="entry name" value="GIY-YIG endonuclease"/>
    <property type="match status" value="1"/>
</dbReference>
<evidence type="ECO:0000256" key="1">
    <source>
        <dbReference type="ARBA" id="ARBA00025483"/>
    </source>
</evidence>
<dbReference type="PANTHER" id="PTHR30231">
    <property type="entry name" value="DNA POLYMERASE III SUBUNIT EPSILON"/>
    <property type="match status" value="1"/>
</dbReference>
<dbReference type="InterPro" id="IPR036397">
    <property type="entry name" value="RNaseH_sf"/>
</dbReference>
<dbReference type="AlphaFoldDB" id="A0A386HKF5"/>
<dbReference type="InterPro" id="IPR013520">
    <property type="entry name" value="Ribonucl_H"/>
</dbReference>
<dbReference type="GO" id="GO:0003887">
    <property type="term" value="F:DNA-directed DNA polymerase activity"/>
    <property type="evidence" value="ECO:0007669"/>
    <property type="project" value="InterPro"/>
</dbReference>
<dbReference type="SMART" id="SM00479">
    <property type="entry name" value="EXOIII"/>
    <property type="match status" value="1"/>
</dbReference>
<dbReference type="OrthoDB" id="9803913at2"/>
<dbReference type="RefSeq" id="WP_119983959.1">
    <property type="nucleotide sequence ID" value="NZ_CP032489.1"/>
</dbReference>
<gene>
    <name evidence="4" type="ORF">D6B99_00295</name>
</gene>
<organism evidence="4 5">
    <name type="scientific">Arachidicoccus soli</name>
    <dbReference type="NCBI Taxonomy" id="2341117"/>
    <lineage>
        <taxon>Bacteria</taxon>
        <taxon>Pseudomonadati</taxon>
        <taxon>Bacteroidota</taxon>
        <taxon>Chitinophagia</taxon>
        <taxon>Chitinophagales</taxon>
        <taxon>Chitinophagaceae</taxon>
        <taxon>Arachidicoccus</taxon>
    </lineage>
</organism>
<comment type="subunit">
    <text evidence="2">DNA polymerase III contains a core (composed of alpha, epsilon and theta chains) that associates with a tau subunit. This core dimerizes to form the POLIII' complex. PolIII' associates with the gamma complex (composed of gamma, delta, delta', psi and chi chains) and with the beta chain to form the complete DNA polymerase III complex.</text>
</comment>
<keyword evidence="5" id="KW-1185">Reference proteome</keyword>
<dbReference type="PROSITE" id="PS50164">
    <property type="entry name" value="GIY_YIG"/>
    <property type="match status" value="1"/>
</dbReference>
<dbReference type="SUPFAM" id="SSF53098">
    <property type="entry name" value="Ribonuclease H-like"/>
    <property type="match status" value="1"/>
</dbReference>
<evidence type="ECO:0000313" key="5">
    <source>
        <dbReference type="Proteomes" id="UP000266118"/>
    </source>
</evidence>
<dbReference type="GO" id="GO:0008408">
    <property type="term" value="F:3'-5' exonuclease activity"/>
    <property type="evidence" value="ECO:0007669"/>
    <property type="project" value="TreeGrafter"/>
</dbReference>
<dbReference type="GO" id="GO:0045004">
    <property type="term" value="P:DNA replication proofreading"/>
    <property type="evidence" value="ECO:0007669"/>
    <property type="project" value="TreeGrafter"/>
</dbReference>
<dbReference type="CDD" id="cd10434">
    <property type="entry name" value="GIY-YIG_UvrC_Cho"/>
    <property type="match status" value="1"/>
</dbReference>
<dbReference type="InterPro" id="IPR012337">
    <property type="entry name" value="RNaseH-like_sf"/>
</dbReference>
<dbReference type="InterPro" id="IPR006054">
    <property type="entry name" value="DnaQ"/>
</dbReference>
<dbReference type="EMBL" id="CP032489">
    <property type="protein sequence ID" value="AYD46193.1"/>
    <property type="molecule type" value="Genomic_DNA"/>
</dbReference>
<dbReference type="Proteomes" id="UP000266118">
    <property type="component" value="Chromosome"/>
</dbReference>
<dbReference type="GO" id="GO:0006289">
    <property type="term" value="P:nucleotide-excision repair"/>
    <property type="evidence" value="ECO:0007669"/>
    <property type="project" value="InterPro"/>
</dbReference>
<proteinExistence type="predicted"/>
<dbReference type="PANTHER" id="PTHR30231:SF37">
    <property type="entry name" value="EXODEOXYRIBONUCLEASE 10"/>
    <property type="match status" value="1"/>
</dbReference>
<dbReference type="InterPro" id="IPR047296">
    <property type="entry name" value="GIY-YIG_UvrC_Cho"/>
</dbReference>
<reference evidence="4 5" key="1">
    <citation type="submission" date="2018-09" db="EMBL/GenBank/DDBJ databases">
        <title>Arachidicoccus sp. nov., a bacterium isolated from soil.</title>
        <authorList>
            <person name="Weon H.-Y."/>
            <person name="Kwon S.-W."/>
            <person name="Lee S.A."/>
        </authorList>
    </citation>
    <scope>NUCLEOTIDE SEQUENCE [LARGE SCALE GENOMIC DNA]</scope>
    <source>
        <strain evidence="4 5">KIS59-12</strain>
    </source>
</reference>